<dbReference type="SUPFAM" id="SSF55826">
    <property type="entry name" value="YbaK/ProRS associated domain"/>
    <property type="match status" value="1"/>
</dbReference>
<dbReference type="GO" id="GO:0016829">
    <property type="term" value="F:lyase activity"/>
    <property type="evidence" value="ECO:0007669"/>
    <property type="project" value="UniProtKB-KW"/>
</dbReference>
<dbReference type="EC" id="4.2.-.-" evidence="4"/>
<comment type="similarity">
    <text evidence="1 4">Belongs to the prolyl-tRNA editing family. YbaK/EbsC subfamily.</text>
</comment>
<dbReference type="GO" id="GO:0002161">
    <property type="term" value="F:aminoacyl-tRNA deacylase activity"/>
    <property type="evidence" value="ECO:0007669"/>
    <property type="project" value="InterPro"/>
</dbReference>
<dbReference type="Gene3D" id="3.90.960.10">
    <property type="entry name" value="YbaK/aminoacyl-tRNA synthetase-associated domain"/>
    <property type="match status" value="1"/>
</dbReference>
<gene>
    <name evidence="6" type="ORF">DFR64_2294</name>
</gene>
<dbReference type="OrthoDB" id="9809296at2"/>
<dbReference type="Pfam" id="PF04073">
    <property type="entry name" value="tRNA_edit"/>
    <property type="match status" value="1"/>
</dbReference>
<evidence type="ECO:0000313" key="6">
    <source>
        <dbReference type="EMBL" id="REG07090.1"/>
    </source>
</evidence>
<dbReference type="InterPro" id="IPR004369">
    <property type="entry name" value="Prolyl-tRNA_editing_YbaK/EbsC"/>
</dbReference>
<keyword evidence="7" id="KW-1185">Reference proteome</keyword>
<feature type="domain" description="YbaK/aminoacyl-tRNA synthetase-associated" evidence="5">
    <location>
        <begin position="29"/>
        <end position="146"/>
    </location>
</feature>
<dbReference type="InterPro" id="IPR007214">
    <property type="entry name" value="YbaK/aa-tRNA-synth-assoc-dom"/>
</dbReference>
<reference evidence="6 7" key="1">
    <citation type="submission" date="2018-08" db="EMBL/GenBank/DDBJ databases">
        <title>Genomic Encyclopedia of Type Strains, Phase IV (KMG-IV): sequencing the most valuable type-strain genomes for metagenomic binning, comparative biology and taxonomic classification.</title>
        <authorList>
            <person name="Goeker M."/>
        </authorList>
    </citation>
    <scope>NUCLEOTIDE SEQUENCE [LARGE SCALE GENOMIC DNA]</scope>
    <source>
        <strain evidence="6 7">DSM 23923</strain>
    </source>
</reference>
<keyword evidence="2 4" id="KW-0648">Protein biosynthesis</keyword>
<dbReference type="PANTHER" id="PTHR30411">
    <property type="entry name" value="CYTOPLASMIC PROTEIN"/>
    <property type="match status" value="1"/>
</dbReference>
<dbReference type="PANTHER" id="PTHR30411:SF0">
    <property type="entry name" value="CYS-TRNA(PRO)_CYS-TRNA(CYS) DEACYLASE YBAK"/>
    <property type="match status" value="1"/>
</dbReference>
<dbReference type="PIRSF" id="PIRSF006181">
    <property type="entry name" value="EbsC_YbaK"/>
    <property type="match status" value="1"/>
</dbReference>
<organism evidence="6 7">
    <name type="scientific">Pelolinea submarina</name>
    <dbReference type="NCBI Taxonomy" id="913107"/>
    <lineage>
        <taxon>Bacteria</taxon>
        <taxon>Bacillati</taxon>
        <taxon>Chloroflexota</taxon>
        <taxon>Anaerolineae</taxon>
        <taxon>Anaerolineales</taxon>
        <taxon>Anaerolineaceae</taxon>
        <taxon>Pelolinea</taxon>
    </lineage>
</organism>
<dbReference type="AlphaFoldDB" id="A0A347ZVR3"/>
<dbReference type="InterPro" id="IPR036754">
    <property type="entry name" value="YbaK/aa-tRNA-synt-asso_dom_sf"/>
</dbReference>
<dbReference type="CDD" id="cd00002">
    <property type="entry name" value="YbaK_deacylase"/>
    <property type="match status" value="1"/>
</dbReference>
<protein>
    <recommendedName>
        <fullName evidence="4">Cys-tRNA(Pro)/Cys-tRNA(Cys) deacylase</fullName>
        <ecNumber evidence="4">4.2.-.-</ecNumber>
    </recommendedName>
</protein>
<evidence type="ECO:0000256" key="2">
    <source>
        <dbReference type="ARBA" id="ARBA00022917"/>
    </source>
</evidence>
<evidence type="ECO:0000256" key="4">
    <source>
        <dbReference type="PIRNR" id="PIRNR006181"/>
    </source>
</evidence>
<evidence type="ECO:0000259" key="5">
    <source>
        <dbReference type="Pfam" id="PF04073"/>
    </source>
</evidence>
<keyword evidence="3 4" id="KW-0456">Lyase</keyword>
<name>A0A347ZVR3_9CHLR</name>
<dbReference type="Proteomes" id="UP000256388">
    <property type="component" value="Unassembled WGS sequence"/>
</dbReference>
<accession>A0A347ZVR3</accession>
<dbReference type="EMBL" id="QUMS01000003">
    <property type="protein sequence ID" value="REG07090.1"/>
    <property type="molecule type" value="Genomic_DNA"/>
</dbReference>
<dbReference type="GO" id="GO:0006412">
    <property type="term" value="P:translation"/>
    <property type="evidence" value="ECO:0007669"/>
    <property type="project" value="UniProtKB-KW"/>
</dbReference>
<proteinExistence type="inferred from homology"/>
<sequence>MTANNVTRMLEARKVPFTALDVPVQKLSALEVADLLEMPPETVFKTIVARREKGGKPILALVPATGEVDNKALAAALKEKKVHVTSQAEAEALTGLRAGGISPLALINKGFQVLIDNSAETLESMLISGGQWGLQIRLAPKDLAKLTNARFAPIANYGA</sequence>
<comment type="caution">
    <text evidence="6">The sequence shown here is derived from an EMBL/GenBank/DDBJ whole genome shotgun (WGS) entry which is preliminary data.</text>
</comment>
<evidence type="ECO:0000256" key="3">
    <source>
        <dbReference type="ARBA" id="ARBA00023239"/>
    </source>
</evidence>
<evidence type="ECO:0000313" key="7">
    <source>
        <dbReference type="Proteomes" id="UP000256388"/>
    </source>
</evidence>
<dbReference type="RefSeq" id="WP_116225568.1">
    <property type="nucleotide sequence ID" value="NZ_AP018437.1"/>
</dbReference>
<evidence type="ECO:0000256" key="1">
    <source>
        <dbReference type="ARBA" id="ARBA00009798"/>
    </source>
</evidence>